<dbReference type="EMBL" id="DXBR01000008">
    <property type="protein sequence ID" value="HIZ38431.1"/>
    <property type="molecule type" value="Genomic_DNA"/>
</dbReference>
<dbReference type="InterPro" id="IPR036465">
    <property type="entry name" value="vWFA_dom_sf"/>
</dbReference>
<reference evidence="2" key="1">
    <citation type="journal article" date="2021" name="PeerJ">
        <title>Extensive microbial diversity within the chicken gut microbiome revealed by metagenomics and culture.</title>
        <authorList>
            <person name="Gilroy R."/>
            <person name="Ravi A."/>
            <person name="Getino M."/>
            <person name="Pursley I."/>
            <person name="Horton D.L."/>
            <person name="Alikhan N.F."/>
            <person name="Baker D."/>
            <person name="Gharbi K."/>
            <person name="Hall N."/>
            <person name="Watson M."/>
            <person name="Adriaenssens E.M."/>
            <person name="Foster-Nyarko E."/>
            <person name="Jarju S."/>
            <person name="Secka A."/>
            <person name="Antonio M."/>
            <person name="Oren A."/>
            <person name="Chaudhuri R.R."/>
            <person name="La Ragione R."/>
            <person name="Hildebrand F."/>
            <person name="Pallen M.J."/>
        </authorList>
    </citation>
    <scope>NUCLEOTIDE SEQUENCE</scope>
    <source>
        <strain evidence="2">CHK179-28034</strain>
    </source>
</reference>
<dbReference type="InterPro" id="IPR002035">
    <property type="entry name" value="VWF_A"/>
</dbReference>
<dbReference type="CDD" id="cd00198">
    <property type="entry name" value="vWFA"/>
    <property type="match status" value="1"/>
</dbReference>
<dbReference type="Proteomes" id="UP000824049">
    <property type="component" value="Unassembled WGS sequence"/>
</dbReference>
<evidence type="ECO:0000313" key="2">
    <source>
        <dbReference type="EMBL" id="HIZ38431.1"/>
    </source>
</evidence>
<evidence type="ECO:0000313" key="3">
    <source>
        <dbReference type="Proteomes" id="UP000824049"/>
    </source>
</evidence>
<dbReference type="PROSITE" id="PS50234">
    <property type="entry name" value="VWFA"/>
    <property type="match status" value="1"/>
</dbReference>
<proteinExistence type="predicted"/>
<name>A0A9D2EJD8_9FIRM</name>
<organism evidence="2 3">
    <name type="scientific">Candidatus Anaerobutyricum stercoris</name>
    <dbReference type="NCBI Taxonomy" id="2838457"/>
    <lineage>
        <taxon>Bacteria</taxon>
        <taxon>Bacillati</taxon>
        <taxon>Bacillota</taxon>
        <taxon>Clostridia</taxon>
        <taxon>Lachnospirales</taxon>
        <taxon>Lachnospiraceae</taxon>
        <taxon>Anaerobutyricum</taxon>
    </lineage>
</organism>
<accession>A0A9D2EJD8</accession>
<dbReference type="SMART" id="SM00327">
    <property type="entry name" value="VWA"/>
    <property type="match status" value="1"/>
</dbReference>
<gene>
    <name evidence="2" type="ORF">H9968_00680</name>
</gene>
<protein>
    <submittedName>
        <fullName evidence="2">VWA domain-containing protein</fullName>
    </submittedName>
</protein>
<dbReference type="AlphaFoldDB" id="A0A9D2EJD8"/>
<dbReference type="SUPFAM" id="SSF53300">
    <property type="entry name" value="vWA-like"/>
    <property type="match status" value="1"/>
</dbReference>
<sequence>MNSRYREESIDAIDPLETMPPAKKSMVIFFLVDTSKSMEGSKLDSLNKVMGEILPELIGVGEAGTDVKIAVMSFSSGCEWVTPEPVLIEEYQRWENLRADGVTDLGEACEELNLKLSRNGFLRSPSLSYAPVIFLLTDGYPTDNYKKGFELLKKNRWFQYGLKIALAIGSNVDMDVLHEFTDDEELVLQACGAEMLRKLVREIAVTSSKIGSTSMTLTDAGGERSIADVAGAKKEQMVEAVQEIKQDVLGVEDLEDLDDLDIEFDEGW</sequence>
<dbReference type="Pfam" id="PF00092">
    <property type="entry name" value="VWA"/>
    <property type="match status" value="1"/>
</dbReference>
<comment type="caution">
    <text evidence="2">The sequence shown here is derived from an EMBL/GenBank/DDBJ whole genome shotgun (WGS) entry which is preliminary data.</text>
</comment>
<dbReference type="Gene3D" id="3.40.50.410">
    <property type="entry name" value="von Willebrand factor, type A domain"/>
    <property type="match status" value="1"/>
</dbReference>
<feature type="domain" description="VWFA" evidence="1">
    <location>
        <begin position="27"/>
        <end position="203"/>
    </location>
</feature>
<reference evidence="2" key="2">
    <citation type="submission" date="2021-04" db="EMBL/GenBank/DDBJ databases">
        <authorList>
            <person name="Gilroy R."/>
        </authorList>
    </citation>
    <scope>NUCLEOTIDE SEQUENCE</scope>
    <source>
        <strain evidence="2">CHK179-28034</strain>
    </source>
</reference>
<evidence type="ECO:0000259" key="1">
    <source>
        <dbReference type="PROSITE" id="PS50234"/>
    </source>
</evidence>